<dbReference type="PROSITE" id="PS51397">
    <property type="entry name" value="WLM"/>
    <property type="match status" value="1"/>
</dbReference>
<evidence type="ECO:0000256" key="1">
    <source>
        <dbReference type="SAM" id="MobiDB-lite"/>
    </source>
</evidence>
<dbReference type="GO" id="GO:0019985">
    <property type="term" value="P:translesion synthesis"/>
    <property type="evidence" value="ECO:0007669"/>
    <property type="project" value="EnsemblFungi"/>
</dbReference>
<dbReference type="GeneID" id="5546595"/>
<evidence type="ECO:0000313" key="4">
    <source>
        <dbReference type="Proteomes" id="UP000000267"/>
    </source>
</evidence>
<dbReference type="OMA" id="KFKVWSC"/>
<evidence type="ECO:0000259" key="2">
    <source>
        <dbReference type="PROSITE" id="PS51397"/>
    </source>
</evidence>
<dbReference type="KEGG" id="vpo:Kpol_1039p64"/>
<dbReference type="PANTHER" id="PTHR46622">
    <property type="entry name" value="DNA-DEPENDENT METALLOPROTEASE WSS1"/>
    <property type="match status" value="1"/>
</dbReference>
<dbReference type="InterPro" id="IPR013536">
    <property type="entry name" value="WLM_dom"/>
</dbReference>
<dbReference type="PhylomeDB" id="A7THI9"/>
<dbReference type="RefSeq" id="XP_001646171.1">
    <property type="nucleotide sequence ID" value="XM_001646121.1"/>
</dbReference>
<dbReference type="Pfam" id="PF08325">
    <property type="entry name" value="WLM"/>
    <property type="match status" value="1"/>
</dbReference>
<name>A7THI9_VANPO</name>
<dbReference type="Proteomes" id="UP000000267">
    <property type="component" value="Unassembled WGS sequence"/>
</dbReference>
<dbReference type="OrthoDB" id="49605at2759"/>
<proteinExistence type="predicted"/>
<accession>A7THI9</accession>
<dbReference type="eggNOG" id="KOG4842">
    <property type="taxonomic scope" value="Eukaryota"/>
</dbReference>
<protein>
    <recommendedName>
        <fullName evidence="2">WLM domain-containing protein</fullName>
    </recommendedName>
</protein>
<dbReference type="EMBL" id="DS480391">
    <property type="protein sequence ID" value="EDO18313.1"/>
    <property type="molecule type" value="Genomic_DNA"/>
</dbReference>
<dbReference type="STRING" id="436907.A7THI9"/>
<feature type="domain" description="WLM" evidence="2">
    <location>
        <begin position="1"/>
        <end position="195"/>
    </location>
</feature>
<dbReference type="PANTHER" id="PTHR46622:SF1">
    <property type="entry name" value="DNA-DEPENDENT METALLOPROTEASE WSS1"/>
    <property type="match status" value="1"/>
</dbReference>
<dbReference type="HOGENOM" id="CLU_023057_3_0_1"/>
<gene>
    <name evidence="3" type="ORF">Kpol_1039p64</name>
</gene>
<feature type="region of interest" description="Disordered" evidence="1">
    <location>
        <begin position="224"/>
        <end position="245"/>
    </location>
</feature>
<dbReference type="AlphaFoldDB" id="A7THI9"/>
<dbReference type="GO" id="GO:0016925">
    <property type="term" value="P:protein sumoylation"/>
    <property type="evidence" value="ECO:0007669"/>
    <property type="project" value="EnsemblFungi"/>
</dbReference>
<organism evidence="4">
    <name type="scientific">Vanderwaltozyma polyspora (strain ATCC 22028 / DSM 70294 / BCRC 21397 / CBS 2163 / NBRC 10782 / NRRL Y-8283 / UCD 57-17)</name>
    <name type="common">Kluyveromyces polysporus</name>
    <dbReference type="NCBI Taxonomy" id="436907"/>
    <lineage>
        <taxon>Eukaryota</taxon>
        <taxon>Fungi</taxon>
        <taxon>Dikarya</taxon>
        <taxon>Ascomycota</taxon>
        <taxon>Saccharomycotina</taxon>
        <taxon>Saccharomycetes</taxon>
        <taxon>Saccharomycetales</taxon>
        <taxon>Saccharomycetaceae</taxon>
        <taxon>Vanderwaltozyma</taxon>
    </lineage>
</organism>
<dbReference type="GO" id="GO:0061665">
    <property type="term" value="F:SUMO ligase activity"/>
    <property type="evidence" value="ECO:0007669"/>
    <property type="project" value="EnsemblFungi"/>
</dbReference>
<dbReference type="GO" id="GO:0005635">
    <property type="term" value="C:nuclear envelope"/>
    <property type="evidence" value="ECO:0007669"/>
    <property type="project" value="EnsemblFungi"/>
</dbReference>
<dbReference type="GO" id="GO:0032183">
    <property type="term" value="F:SUMO binding"/>
    <property type="evidence" value="ECO:0007669"/>
    <property type="project" value="EnsemblFungi"/>
</dbReference>
<dbReference type="GO" id="GO:0000324">
    <property type="term" value="C:fungal-type vacuole"/>
    <property type="evidence" value="ECO:0007669"/>
    <property type="project" value="EnsemblFungi"/>
</dbReference>
<sequence>MVSHKNPSVGSVGVLQKRPNKEDALKILKDLAHRVSYLMKEYRFKVGSLVEFYPRDKRLLGMNVNRGQKVMVRLRDPYDEYQFLSRESIMGTILHELTHNLFGPHDNKFYKKLDELIGRQWIIEQQGLFDNFLGNGKTLGNRNDSNTSRETVRKKRIAHLSKGFKLGGLKSSTVAKTEGVSPREMAAAAAMQRNKDRYSCPGESNEKIELIASQEGELEVVIISDDDDDDDDEKEEETIEIIDLT</sequence>
<dbReference type="GO" id="GO:1990414">
    <property type="term" value="P:replication-born double-strand break repair via sister chromatid exchange"/>
    <property type="evidence" value="ECO:0007669"/>
    <property type="project" value="EnsemblFungi"/>
</dbReference>
<dbReference type="MEROPS" id="M80.001"/>
<dbReference type="GO" id="GO:0036205">
    <property type="term" value="P:histone catabolic process"/>
    <property type="evidence" value="ECO:0007669"/>
    <property type="project" value="EnsemblFungi"/>
</dbReference>
<reference evidence="3 4" key="1">
    <citation type="journal article" date="2007" name="Proc. Natl. Acad. Sci. U.S.A.">
        <title>Independent sorting-out of thousands of duplicated gene pairs in two yeast species descended from a whole-genome duplication.</title>
        <authorList>
            <person name="Scannell D.R."/>
            <person name="Frank A.C."/>
            <person name="Conant G.C."/>
            <person name="Byrne K.P."/>
            <person name="Woolfit M."/>
            <person name="Wolfe K.H."/>
        </authorList>
    </citation>
    <scope>NUCLEOTIDE SEQUENCE [LARGE SCALE GENOMIC DNA]</scope>
    <source>
        <strain evidence="4">ATCC 22028 / DSM 70294 / BCRC 21397 / CBS 2163 / NBRC 10782 / NRRL Y-8283 / UCD 57-17</strain>
    </source>
</reference>
<dbReference type="GO" id="GO:0106300">
    <property type="term" value="P:protein-DNA covalent cross-linking repair"/>
    <property type="evidence" value="ECO:0007669"/>
    <property type="project" value="EnsemblFungi"/>
</dbReference>
<dbReference type="FunCoup" id="A7THI9">
    <property type="interactions" value="94"/>
</dbReference>
<dbReference type="GO" id="GO:0004222">
    <property type="term" value="F:metalloendopeptidase activity"/>
    <property type="evidence" value="ECO:0007669"/>
    <property type="project" value="EnsemblFungi"/>
</dbReference>
<dbReference type="InterPro" id="IPR053000">
    <property type="entry name" value="WSS1-like_metalloprotease"/>
</dbReference>
<keyword evidence="4" id="KW-1185">Reference proteome</keyword>
<evidence type="ECO:0000313" key="3">
    <source>
        <dbReference type="EMBL" id="EDO18313.1"/>
    </source>
</evidence>
<dbReference type="InParanoid" id="A7THI9"/>